<keyword evidence="2" id="KW-1185">Reference proteome</keyword>
<gene>
    <name evidence="1" type="ORF">Q9312_00320</name>
</gene>
<sequence>MGAWSHEPFGNDTACDWAYELENQSDLGYIEATIDRALSEGEEYLEAPEGEEGIAAVEVIAQALGKGTQNDSYTESTLEWVLKVKPVITDELRAKALKFLEVVASENSELLELWCEDGDDSPWLATIESLKTAVSI</sequence>
<accession>A0AA51RTP3</accession>
<reference evidence="1 2" key="1">
    <citation type="submission" date="2023-08" db="EMBL/GenBank/DDBJ databases">
        <title>Pleionea litopenaei sp. nov., isolated from stomach of juvenile Litopenaeus vannamei.</title>
        <authorList>
            <person name="Rho A.M."/>
            <person name="Hwang C.Y."/>
        </authorList>
    </citation>
    <scope>NUCLEOTIDE SEQUENCE [LARGE SCALE GENOMIC DNA]</scope>
    <source>
        <strain evidence="1 2">HL-JVS1</strain>
    </source>
</reference>
<dbReference type="Proteomes" id="UP001239782">
    <property type="component" value="Chromosome"/>
</dbReference>
<name>A0AA51RTP3_9GAMM</name>
<proteinExistence type="predicted"/>
<evidence type="ECO:0000313" key="1">
    <source>
        <dbReference type="EMBL" id="WMS87390.1"/>
    </source>
</evidence>
<organism evidence="1 2">
    <name type="scientific">Pleionea litopenaei</name>
    <dbReference type="NCBI Taxonomy" id="3070815"/>
    <lineage>
        <taxon>Bacteria</taxon>
        <taxon>Pseudomonadati</taxon>
        <taxon>Pseudomonadota</taxon>
        <taxon>Gammaproteobacteria</taxon>
        <taxon>Oceanospirillales</taxon>
        <taxon>Pleioneaceae</taxon>
        <taxon>Pleionea</taxon>
    </lineage>
</organism>
<protein>
    <submittedName>
        <fullName evidence="1">DUF4259 domain-containing protein</fullName>
    </submittedName>
</protein>
<dbReference type="Pfam" id="PF14078">
    <property type="entry name" value="DUF4259"/>
    <property type="match status" value="1"/>
</dbReference>
<dbReference type="RefSeq" id="WP_309202531.1">
    <property type="nucleotide sequence ID" value="NZ_CP133548.1"/>
</dbReference>
<evidence type="ECO:0000313" key="2">
    <source>
        <dbReference type="Proteomes" id="UP001239782"/>
    </source>
</evidence>
<dbReference type="EMBL" id="CP133548">
    <property type="protein sequence ID" value="WMS87390.1"/>
    <property type="molecule type" value="Genomic_DNA"/>
</dbReference>
<dbReference type="AlphaFoldDB" id="A0AA51RTP3"/>
<dbReference type="KEGG" id="plei:Q9312_00320"/>
<dbReference type="InterPro" id="IPR025355">
    <property type="entry name" value="DUF4259"/>
</dbReference>